<keyword evidence="3" id="KW-0805">Transcription regulation</keyword>
<evidence type="ECO:0008006" key="9">
    <source>
        <dbReference type="Google" id="ProtNLM"/>
    </source>
</evidence>
<keyword evidence="8" id="KW-1185">Reference proteome</keyword>
<dbReference type="AlphaFoldDB" id="A0A9W9F5F2"/>
<keyword evidence="5" id="KW-0539">Nucleus</keyword>
<protein>
    <recommendedName>
        <fullName evidence="9">Transcription factor domain-containing protein</fullName>
    </recommendedName>
</protein>
<reference evidence="7" key="2">
    <citation type="journal article" date="2023" name="IMA Fungus">
        <title>Comparative genomic study of the Penicillium genus elucidates a diverse pangenome and 15 lateral gene transfer events.</title>
        <authorList>
            <person name="Petersen C."/>
            <person name="Sorensen T."/>
            <person name="Nielsen M.R."/>
            <person name="Sondergaard T.E."/>
            <person name="Sorensen J.L."/>
            <person name="Fitzpatrick D.A."/>
            <person name="Frisvad J.C."/>
            <person name="Nielsen K.L."/>
        </authorList>
    </citation>
    <scope>NUCLEOTIDE SEQUENCE</scope>
    <source>
        <strain evidence="7">IBT 30069</strain>
    </source>
</reference>
<keyword evidence="1" id="KW-0479">Metal-binding</keyword>
<comment type="caution">
    <text evidence="7">The sequence shown here is derived from an EMBL/GenBank/DDBJ whole genome shotgun (WGS) entry which is preliminary data.</text>
</comment>
<name>A0A9W9F5F2_9EURO</name>
<dbReference type="EMBL" id="JAPQKH010000006">
    <property type="protein sequence ID" value="KAJ5093936.1"/>
    <property type="molecule type" value="Genomic_DNA"/>
</dbReference>
<organism evidence="7 8">
    <name type="scientific">Penicillium angulare</name>
    <dbReference type="NCBI Taxonomy" id="116970"/>
    <lineage>
        <taxon>Eukaryota</taxon>
        <taxon>Fungi</taxon>
        <taxon>Dikarya</taxon>
        <taxon>Ascomycota</taxon>
        <taxon>Pezizomycotina</taxon>
        <taxon>Eurotiomycetes</taxon>
        <taxon>Eurotiomycetidae</taxon>
        <taxon>Eurotiales</taxon>
        <taxon>Aspergillaceae</taxon>
        <taxon>Penicillium</taxon>
    </lineage>
</organism>
<dbReference type="GO" id="GO:0046872">
    <property type="term" value="F:metal ion binding"/>
    <property type="evidence" value="ECO:0007669"/>
    <property type="project" value="UniProtKB-KW"/>
</dbReference>
<reference evidence="7" key="1">
    <citation type="submission" date="2022-11" db="EMBL/GenBank/DDBJ databases">
        <authorList>
            <person name="Petersen C."/>
        </authorList>
    </citation>
    <scope>NUCLEOTIDE SEQUENCE</scope>
    <source>
        <strain evidence="7">IBT 30069</strain>
    </source>
</reference>
<gene>
    <name evidence="7" type="ORF">N7456_009797</name>
</gene>
<evidence type="ECO:0000256" key="6">
    <source>
        <dbReference type="SAM" id="MobiDB-lite"/>
    </source>
</evidence>
<evidence type="ECO:0000256" key="2">
    <source>
        <dbReference type="ARBA" id="ARBA00022833"/>
    </source>
</evidence>
<proteinExistence type="predicted"/>
<evidence type="ECO:0000256" key="5">
    <source>
        <dbReference type="ARBA" id="ARBA00023242"/>
    </source>
</evidence>
<evidence type="ECO:0000313" key="8">
    <source>
        <dbReference type="Proteomes" id="UP001149165"/>
    </source>
</evidence>
<keyword evidence="2" id="KW-0862">Zinc</keyword>
<keyword evidence="4" id="KW-0804">Transcription</keyword>
<evidence type="ECO:0000256" key="4">
    <source>
        <dbReference type="ARBA" id="ARBA00023163"/>
    </source>
</evidence>
<accession>A0A9W9F5F2</accession>
<dbReference type="PANTHER" id="PTHR47660:SF2">
    <property type="entry name" value="TRANSCRIPTION FACTOR WITH C2H2 AND ZN(2)-CYS(6) DNA BINDING DOMAIN (EUROFUNG)"/>
    <property type="match status" value="1"/>
</dbReference>
<dbReference type="PANTHER" id="PTHR47660">
    <property type="entry name" value="TRANSCRIPTION FACTOR WITH C2H2 AND ZN(2)-CYS(6) DNA BINDING DOMAIN (EUROFUNG)-RELATED-RELATED"/>
    <property type="match status" value="1"/>
</dbReference>
<dbReference type="OrthoDB" id="10018191at2759"/>
<evidence type="ECO:0000256" key="1">
    <source>
        <dbReference type="ARBA" id="ARBA00022723"/>
    </source>
</evidence>
<dbReference type="Proteomes" id="UP001149165">
    <property type="component" value="Unassembled WGS sequence"/>
</dbReference>
<evidence type="ECO:0000313" key="7">
    <source>
        <dbReference type="EMBL" id="KAJ5093936.1"/>
    </source>
</evidence>
<evidence type="ECO:0000256" key="3">
    <source>
        <dbReference type="ARBA" id="ARBA00023015"/>
    </source>
</evidence>
<feature type="region of interest" description="Disordered" evidence="6">
    <location>
        <begin position="1"/>
        <end position="26"/>
    </location>
</feature>
<sequence>MTTHPSRLDQNVSANGNIPDYHTQSVDRSGSNADVFGLLFEQSVGTIDPPATTPFLDSHSFENIVTGPVQLSPSAPTSRSDTAEGIASKIQRFWPATSRSDFTQAKSEFWQDIAFGSLENIFSSYDLHTELGATQAIGREGNTPEISLTESSRARLRGLKRKLLVCGCNDFFDDLRCGLEYICINNIEVFEQGFYLYCRRYQPTYPVLHPATFDSDKVSDLLLFVMSMIGVSFLKTDDAIDFIRELYPTILNEVHNQFISTTVNLIAPNQLLSYLVLAHHTLFLFISTGTAQRFGFFCSSFDDTYDLLLSAHTEQQRNSSEWIAWSRAESTKKYGQTHFPNNIVDALCLTSSISSLIIGLVLHDSWLSGLFSMNPIISTDNLVLCLPMEGSLYNAPTPIEWSRLLNESPHPNQKFELSSHTFHLPDLQGPIPIHSMYGLLCSVLLRAFADTHRLVVCSDLLPVDQHLHIPWNICRLDKRASIIAPLLMQLMQLYDTNLRESNPNGVVIWHSIWMLLTVDINVLFRAAGHDGPQPMFDARKTLSSWACTPAARRASLHAVQSLRILSHRKPADGTAFQSVRTLFISALILGFYVLGSPDAVCKESPGPRSINFDLASSVVDWKIIGDEGISNPESPGVVPRDFTKLDDPAVRFIRFGGPILIDGKRYDSGARHAQRIFLEFASLLDEVGTHWMAGYARLLYMIHDTLATP</sequence>